<dbReference type="AlphaFoldDB" id="A0A8I0KLS3"/>
<dbReference type="Pfam" id="PF00528">
    <property type="entry name" value="BPD_transp_1"/>
    <property type="match status" value="1"/>
</dbReference>
<feature type="transmembrane region" description="Helical" evidence="7">
    <location>
        <begin position="200"/>
        <end position="231"/>
    </location>
</feature>
<protein>
    <submittedName>
        <fullName evidence="9">ABC transporter permease</fullName>
    </submittedName>
    <submittedName>
        <fullName evidence="10">Sulfonate transport system permease protein</fullName>
    </submittedName>
</protein>
<comment type="caution">
    <text evidence="9">The sequence shown here is derived from an EMBL/GenBank/DDBJ whole genome shotgun (WGS) entry which is preliminary data.</text>
</comment>
<evidence type="ECO:0000256" key="5">
    <source>
        <dbReference type="ARBA" id="ARBA00022989"/>
    </source>
</evidence>
<keyword evidence="6 7" id="KW-0472">Membrane</keyword>
<evidence type="ECO:0000313" key="10">
    <source>
        <dbReference type="EMBL" id="NYI37163.1"/>
    </source>
</evidence>
<evidence type="ECO:0000256" key="4">
    <source>
        <dbReference type="ARBA" id="ARBA00022692"/>
    </source>
</evidence>
<dbReference type="RefSeq" id="WP_179423409.1">
    <property type="nucleotide sequence ID" value="NZ_BAAAMP010000002.1"/>
</dbReference>
<keyword evidence="3" id="KW-1003">Cell membrane</keyword>
<evidence type="ECO:0000313" key="9">
    <source>
        <dbReference type="EMBL" id="MBD1268929.1"/>
    </source>
</evidence>
<dbReference type="PROSITE" id="PS50928">
    <property type="entry name" value="ABC_TM1"/>
    <property type="match status" value="1"/>
</dbReference>
<dbReference type="PANTHER" id="PTHR30151:SF38">
    <property type="entry name" value="ALIPHATIC SULFONATES TRANSPORT PERMEASE PROTEIN SSUC-RELATED"/>
    <property type="match status" value="1"/>
</dbReference>
<feature type="transmembrane region" description="Helical" evidence="7">
    <location>
        <begin position="134"/>
        <end position="154"/>
    </location>
</feature>
<dbReference type="Proteomes" id="UP000659061">
    <property type="component" value="Unassembled WGS sequence"/>
</dbReference>
<organism evidence="9 12">
    <name type="scientific">Aeromicrobium tamlense</name>
    <dbReference type="NCBI Taxonomy" id="375541"/>
    <lineage>
        <taxon>Bacteria</taxon>
        <taxon>Bacillati</taxon>
        <taxon>Actinomycetota</taxon>
        <taxon>Actinomycetes</taxon>
        <taxon>Propionibacteriales</taxon>
        <taxon>Nocardioidaceae</taxon>
        <taxon>Aeromicrobium</taxon>
    </lineage>
</organism>
<feature type="transmembrane region" description="Helical" evidence="7">
    <location>
        <begin position="243"/>
        <end position="270"/>
    </location>
</feature>
<dbReference type="SUPFAM" id="SSF161098">
    <property type="entry name" value="MetI-like"/>
    <property type="match status" value="1"/>
</dbReference>
<evidence type="ECO:0000313" key="11">
    <source>
        <dbReference type="Proteomes" id="UP000587211"/>
    </source>
</evidence>
<dbReference type="FunFam" id="1.10.3720.10:FF:000003">
    <property type="entry name" value="Aliphatic sulfonate ABC transporter permease"/>
    <property type="match status" value="1"/>
</dbReference>
<dbReference type="Proteomes" id="UP000587211">
    <property type="component" value="Unassembled WGS sequence"/>
</dbReference>
<evidence type="ECO:0000256" key="6">
    <source>
        <dbReference type="ARBA" id="ARBA00023136"/>
    </source>
</evidence>
<reference evidence="10 11" key="1">
    <citation type="submission" date="2020-07" db="EMBL/GenBank/DDBJ databases">
        <title>Sequencing the genomes of 1000 actinobacteria strains.</title>
        <authorList>
            <person name="Klenk H.-P."/>
        </authorList>
    </citation>
    <scope>NUCLEOTIDE SEQUENCE [LARGE SCALE GENOMIC DNA]</scope>
    <source>
        <strain evidence="10 11">DSM 19087</strain>
    </source>
</reference>
<proteinExistence type="inferred from homology"/>
<evidence type="ECO:0000313" key="12">
    <source>
        <dbReference type="Proteomes" id="UP000659061"/>
    </source>
</evidence>
<keyword evidence="5 7" id="KW-1133">Transmembrane helix</keyword>
<evidence type="ECO:0000256" key="7">
    <source>
        <dbReference type="RuleBase" id="RU363032"/>
    </source>
</evidence>
<evidence type="ECO:0000256" key="1">
    <source>
        <dbReference type="ARBA" id="ARBA00004651"/>
    </source>
</evidence>
<evidence type="ECO:0000256" key="2">
    <source>
        <dbReference type="ARBA" id="ARBA00022448"/>
    </source>
</evidence>
<comment type="subcellular location">
    <subcellularLocation>
        <location evidence="1 7">Cell membrane</location>
        <topology evidence="1 7">Multi-pass membrane protein</topology>
    </subcellularLocation>
</comment>
<keyword evidence="4 7" id="KW-0812">Transmembrane</keyword>
<dbReference type="GO" id="GO:0005886">
    <property type="term" value="C:plasma membrane"/>
    <property type="evidence" value="ECO:0007669"/>
    <property type="project" value="UniProtKB-SubCell"/>
</dbReference>
<comment type="similarity">
    <text evidence="7">Belongs to the binding-protein-dependent transport system permease family.</text>
</comment>
<evidence type="ECO:0000256" key="3">
    <source>
        <dbReference type="ARBA" id="ARBA00022475"/>
    </source>
</evidence>
<dbReference type="CDD" id="cd06261">
    <property type="entry name" value="TM_PBP2"/>
    <property type="match status" value="1"/>
</dbReference>
<feature type="transmembrane region" description="Helical" evidence="7">
    <location>
        <begin position="44"/>
        <end position="60"/>
    </location>
</feature>
<keyword evidence="11" id="KW-1185">Reference proteome</keyword>
<dbReference type="InterPro" id="IPR000515">
    <property type="entry name" value="MetI-like"/>
</dbReference>
<name>A0A8I0KLS3_9ACTN</name>
<evidence type="ECO:0000259" key="8">
    <source>
        <dbReference type="PROSITE" id="PS50928"/>
    </source>
</evidence>
<dbReference type="GO" id="GO:0042918">
    <property type="term" value="P:alkanesulfonate transmembrane transport"/>
    <property type="evidence" value="ECO:0007669"/>
    <property type="project" value="UniProtKB-ARBA"/>
</dbReference>
<sequence>MTTITTQQPPAAEAPSPGATVLERLSVGAETSARRRRWFSPRNLLRAALPLGALLAWHVLSETGVIPALYFPSPVTVFEALGELVRSGELQAAVPTSLARAVTGLGIGLAIGLVFGVANGLVRISEEIFDSSFQIVRQVPFIAMVPLFIIWFGIGESFKVIVISLACVFPIYINTYHGVRHVDPRLVEAAQVFGLSRLRTIVTVVLPAALPQILVGLRMSMGVSLLALIVAEQVNSRNGIGHIIFVATGALRIDIIAGAILIYALLGVVVDMIMRFLERRLLPWK</sequence>
<reference evidence="9" key="2">
    <citation type="submission" date="2020-09" db="EMBL/GenBank/DDBJ databases">
        <title>Novel species in genus Aeromicrobium.</title>
        <authorList>
            <person name="Zhang G."/>
        </authorList>
    </citation>
    <scope>NUCLEOTIDE SEQUENCE</scope>
    <source>
        <strain evidence="9">SSW1-57</strain>
    </source>
</reference>
<dbReference type="PANTHER" id="PTHR30151">
    <property type="entry name" value="ALKANE SULFONATE ABC TRANSPORTER-RELATED, MEMBRANE SUBUNIT"/>
    <property type="match status" value="1"/>
</dbReference>
<keyword evidence="2 7" id="KW-0813">Transport</keyword>
<accession>A0A8I0KLS3</accession>
<dbReference type="InterPro" id="IPR035906">
    <property type="entry name" value="MetI-like_sf"/>
</dbReference>
<dbReference type="EMBL" id="JACBZN010000001">
    <property type="protein sequence ID" value="NYI37163.1"/>
    <property type="molecule type" value="Genomic_DNA"/>
</dbReference>
<feature type="transmembrane region" description="Helical" evidence="7">
    <location>
        <begin position="160"/>
        <end position="179"/>
    </location>
</feature>
<dbReference type="EMBL" id="JACWMT010000001">
    <property type="protein sequence ID" value="MBD1268929.1"/>
    <property type="molecule type" value="Genomic_DNA"/>
</dbReference>
<gene>
    <name evidence="10" type="ORF">BJ975_000538</name>
    <name evidence="9" type="ORF">IDH50_01665</name>
</gene>
<feature type="domain" description="ABC transmembrane type-1" evidence="8">
    <location>
        <begin position="94"/>
        <end position="274"/>
    </location>
</feature>
<feature type="transmembrane region" description="Helical" evidence="7">
    <location>
        <begin position="98"/>
        <end position="122"/>
    </location>
</feature>
<dbReference type="Gene3D" id="1.10.3720.10">
    <property type="entry name" value="MetI-like"/>
    <property type="match status" value="1"/>
</dbReference>